<protein>
    <recommendedName>
        <fullName evidence="3">Ubiquitin-like-conjugating enzyme ATG3</fullName>
    </recommendedName>
    <alternativeName>
        <fullName evidence="10">Autophagy-related protein 3</fullName>
    </alternativeName>
</protein>
<evidence type="ECO:0000256" key="8">
    <source>
        <dbReference type="ARBA" id="ARBA00022942"/>
    </source>
</evidence>
<dbReference type="Pfam" id="PF03987">
    <property type="entry name" value="Autophagy_act_C"/>
    <property type="match status" value="1"/>
</dbReference>
<dbReference type="InterPro" id="IPR000426">
    <property type="entry name" value="Proteasome_asu_N"/>
</dbReference>
<evidence type="ECO:0000256" key="7">
    <source>
        <dbReference type="ARBA" id="ARBA00022927"/>
    </source>
</evidence>
<dbReference type="Pfam" id="PF10584">
    <property type="entry name" value="Proteasome_A_N"/>
    <property type="match status" value="1"/>
</dbReference>
<sequence>MQDVKNLIQSKVLDVATYLTPVLKDSKFRETGRITPDEFVAAGDHLVYHCPTWKWFAGIPANKKSYLPDEKQFLITNHVPCHSRIKTLNSHDLNYEKKLDGEFEDWIDTHFYAPQENTVSKDLEISQIEPVAENNSSDSEDALDMDDFMNSDEIKQVDPSRYTIVKKTESNKILKTRTYNLNITYDKYYQTSRLWLEGYNANKESLSPIEMFEDFSQDHANKTITIEKHPHSNSVMASIHPCKHANVMKRMISLMEVANKELSVVNYIIIFLKFVQSIIPTINYDFTQNIIIIIAQMSRRYDSKTTIFSPEGRLYQVEYAMEAINEAGLCVGITTPDGILIGAEQLFNNPMLDIKTHKEKIYRLNKNIICGVAGITSDASLLINKFRMVGQQYELAHQEPIPVEQLVRIGSDQMHAYTQFGGYRPFGVSFLIAGWDDEYKYQLYQNDPSGNYSGMKATSIGRDSPMVMTALKEEYNYKDMNLEKAKKMIIKLLMKPQEINKVTVDMFEIAYLKKDEDGISISYFDKEVIQGLIDEHKDYLLLLKAEQEQKEKERQRNTASKK</sequence>
<keyword evidence="4" id="KW-0813">Transport</keyword>
<dbReference type="GO" id="GO:0006511">
    <property type="term" value="P:ubiquitin-dependent protein catabolic process"/>
    <property type="evidence" value="ECO:0007669"/>
    <property type="project" value="InterPro"/>
</dbReference>
<dbReference type="PANTHER" id="PTHR12866:SF2">
    <property type="entry name" value="UBIQUITIN-LIKE-CONJUGATING ENZYME ATG3"/>
    <property type="match status" value="1"/>
</dbReference>
<evidence type="ECO:0000256" key="2">
    <source>
        <dbReference type="ARBA" id="ARBA00007683"/>
    </source>
</evidence>
<dbReference type="GO" id="GO:0015031">
    <property type="term" value="P:protein transport"/>
    <property type="evidence" value="ECO:0007669"/>
    <property type="project" value="UniProtKB-KW"/>
</dbReference>
<dbReference type="Gene3D" id="3.60.20.10">
    <property type="entry name" value="Glutamine Phosphoribosylpyrophosphate, subunit 1, domain 1"/>
    <property type="match status" value="1"/>
</dbReference>
<feature type="domain" description="Proteasome alpha-type subunits" evidence="12">
    <location>
        <begin position="301"/>
        <end position="323"/>
    </location>
</feature>
<keyword evidence="8 11" id="KW-0647">Proteasome</keyword>
<dbReference type="GO" id="GO:0019773">
    <property type="term" value="C:proteasome core complex, alpha-subunit complex"/>
    <property type="evidence" value="ECO:0007669"/>
    <property type="project" value="UniProtKB-UniRule"/>
</dbReference>
<dbReference type="Proteomes" id="UP000078046">
    <property type="component" value="Unassembled WGS sequence"/>
</dbReference>
<name>A0A177BBZ6_9BILA</name>
<comment type="subcellular location">
    <subcellularLocation>
        <location evidence="1">Cytoplasm</location>
    </subcellularLocation>
</comment>
<dbReference type="Gene3D" id="3.30.1460.50">
    <property type="match status" value="1"/>
</dbReference>
<keyword evidence="9" id="KW-0072">Autophagy</keyword>
<evidence type="ECO:0000313" key="14">
    <source>
        <dbReference type="Proteomes" id="UP000078046"/>
    </source>
</evidence>
<keyword evidence="14" id="KW-1185">Reference proteome</keyword>
<evidence type="ECO:0000313" key="13">
    <source>
        <dbReference type="EMBL" id="OAF71849.1"/>
    </source>
</evidence>
<dbReference type="InterPro" id="IPR029055">
    <property type="entry name" value="Ntn_hydrolases_N"/>
</dbReference>
<dbReference type="EMBL" id="LWCA01000019">
    <property type="protein sequence ID" value="OAF71849.1"/>
    <property type="molecule type" value="Genomic_DNA"/>
</dbReference>
<evidence type="ECO:0000256" key="1">
    <source>
        <dbReference type="ARBA" id="ARBA00004496"/>
    </source>
</evidence>
<accession>A0A177BBZ6</accession>
<evidence type="ECO:0000256" key="4">
    <source>
        <dbReference type="ARBA" id="ARBA00022448"/>
    </source>
</evidence>
<dbReference type="PANTHER" id="PTHR12866">
    <property type="entry name" value="UBIQUITIN-LIKE-CONJUGATING ENZYME ATG3"/>
    <property type="match status" value="1"/>
</dbReference>
<dbReference type="GO" id="GO:0005829">
    <property type="term" value="C:cytosol"/>
    <property type="evidence" value="ECO:0007669"/>
    <property type="project" value="TreeGrafter"/>
</dbReference>
<dbReference type="AlphaFoldDB" id="A0A177BBZ6"/>
<dbReference type="InterPro" id="IPR001353">
    <property type="entry name" value="Proteasome_sua/b"/>
</dbReference>
<evidence type="ECO:0000256" key="10">
    <source>
        <dbReference type="ARBA" id="ARBA00034553"/>
    </source>
</evidence>
<reference evidence="13 14" key="1">
    <citation type="submission" date="2016-04" db="EMBL/GenBank/DDBJ databases">
        <title>The genome of Intoshia linei affirms orthonectids as highly simplified spiralians.</title>
        <authorList>
            <person name="Mikhailov K.V."/>
            <person name="Slusarev G.S."/>
            <person name="Nikitin M.A."/>
            <person name="Logacheva M.D."/>
            <person name="Penin A."/>
            <person name="Aleoshin V."/>
            <person name="Panchin Y.V."/>
        </authorList>
    </citation>
    <scope>NUCLEOTIDE SEQUENCE [LARGE SCALE GENOMIC DNA]</scope>
    <source>
        <strain evidence="13">Intl2013</strain>
        <tissue evidence="13">Whole animal</tissue>
    </source>
</reference>
<evidence type="ECO:0000256" key="11">
    <source>
        <dbReference type="PROSITE-ProRule" id="PRU00808"/>
    </source>
</evidence>
<dbReference type="PROSITE" id="PS51475">
    <property type="entry name" value="PROTEASOME_ALPHA_2"/>
    <property type="match status" value="1"/>
</dbReference>
<comment type="similarity">
    <text evidence="2">Belongs to the ATG3 family.</text>
</comment>
<dbReference type="GO" id="GO:0044804">
    <property type="term" value="P:nucleophagy"/>
    <property type="evidence" value="ECO:0007669"/>
    <property type="project" value="TreeGrafter"/>
</dbReference>
<keyword evidence="5" id="KW-0963">Cytoplasm</keyword>
<dbReference type="GO" id="GO:0019776">
    <property type="term" value="F:Atg8-family ligase activity"/>
    <property type="evidence" value="ECO:0007669"/>
    <property type="project" value="TreeGrafter"/>
</dbReference>
<dbReference type="Pfam" id="PF00227">
    <property type="entry name" value="Proteasome"/>
    <property type="match status" value="1"/>
</dbReference>
<dbReference type="GO" id="GO:0000422">
    <property type="term" value="P:autophagy of mitochondrion"/>
    <property type="evidence" value="ECO:0007669"/>
    <property type="project" value="TreeGrafter"/>
</dbReference>
<evidence type="ECO:0000259" key="12">
    <source>
        <dbReference type="PROSITE" id="PS00388"/>
    </source>
</evidence>
<keyword evidence="7" id="KW-0653">Protein transport</keyword>
<dbReference type="InterPro" id="IPR007135">
    <property type="entry name" value="Atg3/Atg10"/>
</dbReference>
<dbReference type="OrthoDB" id="1584384at2759"/>
<organism evidence="13 14">
    <name type="scientific">Intoshia linei</name>
    <dbReference type="NCBI Taxonomy" id="1819745"/>
    <lineage>
        <taxon>Eukaryota</taxon>
        <taxon>Metazoa</taxon>
        <taxon>Spiralia</taxon>
        <taxon>Lophotrochozoa</taxon>
        <taxon>Mesozoa</taxon>
        <taxon>Orthonectida</taxon>
        <taxon>Rhopaluridae</taxon>
        <taxon>Intoshia</taxon>
    </lineage>
</organism>
<comment type="similarity">
    <text evidence="11">Belongs to the peptidase T1A family.</text>
</comment>
<dbReference type="GO" id="GO:0000045">
    <property type="term" value="P:autophagosome assembly"/>
    <property type="evidence" value="ECO:0007669"/>
    <property type="project" value="TreeGrafter"/>
</dbReference>
<proteinExistence type="inferred from homology"/>
<dbReference type="GO" id="GO:0000407">
    <property type="term" value="C:phagophore assembly site"/>
    <property type="evidence" value="ECO:0007669"/>
    <property type="project" value="TreeGrafter"/>
</dbReference>
<evidence type="ECO:0000256" key="6">
    <source>
        <dbReference type="ARBA" id="ARBA00022786"/>
    </source>
</evidence>
<dbReference type="PROSITE" id="PS00388">
    <property type="entry name" value="PROTEASOME_ALPHA_1"/>
    <property type="match status" value="1"/>
</dbReference>
<keyword evidence="6" id="KW-0833">Ubl conjugation pathway</keyword>
<dbReference type="SUPFAM" id="SSF56235">
    <property type="entry name" value="N-terminal nucleophile aminohydrolases (Ntn hydrolases)"/>
    <property type="match status" value="1"/>
</dbReference>
<comment type="caution">
    <text evidence="13">The sequence shown here is derived from an EMBL/GenBank/DDBJ whole genome shotgun (WGS) entry which is preliminary data.</text>
</comment>
<evidence type="ECO:0000256" key="9">
    <source>
        <dbReference type="ARBA" id="ARBA00023006"/>
    </source>
</evidence>
<evidence type="ECO:0000256" key="3">
    <source>
        <dbReference type="ARBA" id="ARBA00017573"/>
    </source>
</evidence>
<dbReference type="InterPro" id="IPR023332">
    <property type="entry name" value="Proteasome_alpha-type"/>
</dbReference>
<dbReference type="SMART" id="SM00948">
    <property type="entry name" value="Proteasome_A_N"/>
    <property type="match status" value="1"/>
</dbReference>
<evidence type="ECO:0000256" key="5">
    <source>
        <dbReference type="ARBA" id="ARBA00022490"/>
    </source>
</evidence>
<gene>
    <name evidence="13" type="ORF">A3Q56_00399</name>
</gene>
<dbReference type="GO" id="GO:0061723">
    <property type="term" value="P:glycophagy"/>
    <property type="evidence" value="ECO:0007669"/>
    <property type="project" value="TreeGrafter"/>
</dbReference>